<dbReference type="InterPro" id="IPR051923">
    <property type="entry name" value="Glycosyl_Hydrolase_39"/>
</dbReference>
<feature type="compositionally biased region" description="Gly residues" evidence="4">
    <location>
        <begin position="28"/>
        <end position="39"/>
    </location>
</feature>
<evidence type="ECO:0000313" key="7">
    <source>
        <dbReference type="Proteomes" id="UP000758168"/>
    </source>
</evidence>
<protein>
    <submittedName>
        <fullName evidence="6">Xylan 1,4-beta-xylosidase</fullName>
        <ecNumber evidence="6">3.2.1.37</ecNumber>
    </submittedName>
</protein>
<evidence type="ECO:0000256" key="4">
    <source>
        <dbReference type="SAM" id="MobiDB-lite"/>
    </source>
</evidence>
<keyword evidence="2 6" id="KW-0378">Hydrolase</keyword>
<name>A0ABS4Z6G1_9ACTN</name>
<dbReference type="GO" id="GO:0009044">
    <property type="term" value="F:xylan 1,4-beta-xylosidase activity"/>
    <property type="evidence" value="ECO:0007669"/>
    <property type="project" value="UniProtKB-EC"/>
</dbReference>
<dbReference type="InterPro" id="IPR017853">
    <property type="entry name" value="GH"/>
</dbReference>
<dbReference type="SUPFAM" id="SSF51445">
    <property type="entry name" value="(Trans)glycosidases"/>
    <property type="match status" value="1"/>
</dbReference>
<evidence type="ECO:0000256" key="3">
    <source>
        <dbReference type="ARBA" id="ARBA00023295"/>
    </source>
</evidence>
<dbReference type="PANTHER" id="PTHR12631:SF10">
    <property type="entry name" value="BETA-XYLOSIDASE-LIKE PROTEIN-RELATED"/>
    <property type="match status" value="1"/>
</dbReference>
<sequence length="601" mass="65503">MDRPLGERRHPAVTAGPPAAGAHDPGTGSAGGHDPGTGSAGDSPFPSAAPSDPTAPHVTAAAVTVDAQDDRGPLRRIWESIGYDEINWTATPTGRRLLQTFGDLTGGPYLVRPHYVFCSGTGFGLPHWGSGNVYHEDADGRPSYDFTIVDEVYDAIVGAGHHVLVELAFTPRDLLPDRAAELVLQDSPTVYSSYEAGAWAYPPRDLGRWGDLVAAHAQHCLERYGAEEVDGWLWELWNEPDIFYWRGTPEEFHALYDVTAAAVRRVLPRARVGGPAVTGGGVDFLRGFLAHTSERGTPVDFVSFHTKGSAFTPWRVYGPTGGPAPEQQSPSATKMLFEIRRLLRVVAEFEEYRGLPAVVDECDAGVPAHQGVYDNANFGFQNTEYHPVFQVKLMKKVLDLDDTETVRVEQATAWAFYFEGERYFEGTRAFLTAGRVEKPLLNAYRMLALLGSRRLGARSSAAWPVTALDAVGGASMPEEVDVLASRDDHGTVAVLVWRHTDDQYRTAEHATPVQVAVTGLDAARYSLEHHRVDAEHSNAHSVWRDLGSPQDPTPEQLAALHARQGLEALAPPRDVTPQEGTVALVVDLPLPSVSLLVLRPR</sequence>
<dbReference type="EMBL" id="JAGIOB010000001">
    <property type="protein sequence ID" value="MBP2416370.1"/>
    <property type="molecule type" value="Genomic_DNA"/>
</dbReference>
<gene>
    <name evidence="6" type="ORF">JOF54_001292</name>
</gene>
<dbReference type="PANTHER" id="PTHR12631">
    <property type="entry name" value="ALPHA-L-IDURONIDASE"/>
    <property type="match status" value="1"/>
</dbReference>
<evidence type="ECO:0000256" key="1">
    <source>
        <dbReference type="ARBA" id="ARBA00008875"/>
    </source>
</evidence>
<feature type="compositionally biased region" description="Basic and acidic residues" evidence="4">
    <location>
        <begin position="1"/>
        <end position="10"/>
    </location>
</feature>
<feature type="region of interest" description="Disordered" evidence="4">
    <location>
        <begin position="1"/>
        <end position="57"/>
    </location>
</feature>
<accession>A0ABS4Z6G1</accession>
<dbReference type="Proteomes" id="UP000758168">
    <property type="component" value="Unassembled WGS sequence"/>
</dbReference>
<evidence type="ECO:0000256" key="2">
    <source>
        <dbReference type="ARBA" id="ARBA00022801"/>
    </source>
</evidence>
<feature type="compositionally biased region" description="Low complexity" evidence="4">
    <location>
        <begin position="40"/>
        <end position="57"/>
    </location>
</feature>
<keyword evidence="7" id="KW-1185">Reference proteome</keyword>
<evidence type="ECO:0000259" key="5">
    <source>
        <dbReference type="Pfam" id="PF01229"/>
    </source>
</evidence>
<dbReference type="SUPFAM" id="SSF51011">
    <property type="entry name" value="Glycosyl hydrolase domain"/>
    <property type="match status" value="1"/>
</dbReference>
<dbReference type="Pfam" id="PF01229">
    <property type="entry name" value="Glyco_hydro_39"/>
    <property type="match status" value="1"/>
</dbReference>
<dbReference type="Gene3D" id="3.20.20.80">
    <property type="entry name" value="Glycosidases"/>
    <property type="match status" value="1"/>
</dbReference>
<proteinExistence type="inferred from homology"/>
<dbReference type="EC" id="3.2.1.37" evidence="6"/>
<keyword evidence="3 6" id="KW-0326">Glycosidase</keyword>
<comment type="caution">
    <text evidence="6">The sequence shown here is derived from an EMBL/GenBank/DDBJ whole genome shotgun (WGS) entry which is preliminary data.</text>
</comment>
<feature type="domain" description="Glycosyl hydrolases family 39 N-terminal catalytic" evidence="5">
    <location>
        <begin position="132"/>
        <end position="562"/>
    </location>
</feature>
<reference evidence="6 7" key="1">
    <citation type="submission" date="2021-03" db="EMBL/GenBank/DDBJ databases">
        <title>Sequencing the genomes of 1000 actinobacteria strains.</title>
        <authorList>
            <person name="Klenk H.-P."/>
        </authorList>
    </citation>
    <scope>NUCLEOTIDE SEQUENCE [LARGE SCALE GENOMIC DNA]</scope>
    <source>
        <strain evidence="6 7">DSM 12936</strain>
    </source>
</reference>
<dbReference type="Gene3D" id="2.60.40.1500">
    <property type="entry name" value="Glycosyl hydrolase domain, family 39"/>
    <property type="match status" value="1"/>
</dbReference>
<dbReference type="InterPro" id="IPR000514">
    <property type="entry name" value="Glyco_hydro_39"/>
</dbReference>
<feature type="compositionally biased region" description="Low complexity" evidence="4">
    <location>
        <begin position="15"/>
        <end position="27"/>
    </location>
</feature>
<dbReference type="InterPro" id="IPR049166">
    <property type="entry name" value="GH39_cat"/>
</dbReference>
<comment type="similarity">
    <text evidence="1">Belongs to the glycosyl hydrolase 39 family.</text>
</comment>
<organism evidence="6 7">
    <name type="scientific">Microlunatus capsulatus</name>
    <dbReference type="NCBI Taxonomy" id="99117"/>
    <lineage>
        <taxon>Bacteria</taxon>
        <taxon>Bacillati</taxon>
        <taxon>Actinomycetota</taxon>
        <taxon>Actinomycetes</taxon>
        <taxon>Propionibacteriales</taxon>
        <taxon>Propionibacteriaceae</taxon>
        <taxon>Microlunatus</taxon>
    </lineage>
</organism>
<dbReference type="PRINTS" id="PR00745">
    <property type="entry name" value="GLHYDRLASE39"/>
</dbReference>
<evidence type="ECO:0000313" key="6">
    <source>
        <dbReference type="EMBL" id="MBP2416370.1"/>
    </source>
</evidence>
<dbReference type="RefSeq" id="WP_307803897.1">
    <property type="nucleotide sequence ID" value="NZ_BAAAMH010000012.1"/>
</dbReference>